<accession>A0A1T5KXD7</accession>
<protein>
    <recommendedName>
        <fullName evidence="5">PQQ-like domain-containing protein</fullName>
    </recommendedName>
</protein>
<feature type="region of interest" description="Disordered" evidence="1">
    <location>
        <begin position="417"/>
        <end position="452"/>
    </location>
</feature>
<evidence type="ECO:0000313" key="3">
    <source>
        <dbReference type="EMBL" id="SKC68059.1"/>
    </source>
</evidence>
<evidence type="ECO:0000256" key="2">
    <source>
        <dbReference type="SAM" id="SignalP"/>
    </source>
</evidence>
<keyword evidence="4" id="KW-1185">Reference proteome</keyword>
<dbReference type="RefSeq" id="WP_079574819.1">
    <property type="nucleotide sequence ID" value="NZ_FUZQ01000004.1"/>
</dbReference>
<dbReference type="InterPro" id="IPR011044">
    <property type="entry name" value="Quino_amine_DH_bsu"/>
</dbReference>
<name>A0A1T5KXD7_9MICO</name>
<reference evidence="3 4" key="1">
    <citation type="submission" date="2017-02" db="EMBL/GenBank/DDBJ databases">
        <authorList>
            <person name="Peterson S.W."/>
        </authorList>
    </citation>
    <scope>NUCLEOTIDE SEQUENCE [LARGE SCALE GENOMIC DNA]</scope>
    <source>
        <strain evidence="3 4">DSM 21481</strain>
    </source>
</reference>
<organism evidence="3 4">
    <name type="scientific">Krasilnikoviella flava</name>
    <dbReference type="NCBI Taxonomy" id="526729"/>
    <lineage>
        <taxon>Bacteria</taxon>
        <taxon>Bacillati</taxon>
        <taxon>Actinomycetota</taxon>
        <taxon>Actinomycetes</taxon>
        <taxon>Micrococcales</taxon>
        <taxon>Promicromonosporaceae</taxon>
        <taxon>Krasilnikoviella</taxon>
    </lineage>
</organism>
<dbReference type="InterPro" id="IPR047697">
    <property type="entry name" value="AztD-like"/>
</dbReference>
<dbReference type="Proteomes" id="UP000189777">
    <property type="component" value="Unassembled WGS sequence"/>
</dbReference>
<dbReference type="AlphaFoldDB" id="A0A1T5KXD7"/>
<evidence type="ECO:0000256" key="1">
    <source>
        <dbReference type="SAM" id="MobiDB-lite"/>
    </source>
</evidence>
<sequence length="452" mass="47031">MPSPTPTRTPGARHRHRLPALALALTVPAALSGCASAEPAGEDAAAVPSETSAQATEAAAATARIAITYDGGVAVLDAQTLEQVADLPLDGFTRLNPAGDGRHLLASTTGGFRAVDLGAWAEAHGDHHHFWTAEPRLTDVTYAAEEPGHVVVHGGRTVLFDDGTGQVSVLDSAHVAEGEAPARELTTPAAHHGVAVELADDTLLVTEGTEESRSGVRVLDADDREIAASDDCPGVHGEAVAADEAVVVGCEDGILVYAGGELTKVQAPDDYGRIGNQAGSEESPIVLGDYKTDPDAELERPTRVSLVDTRTGELSLVDLPSSYTFRSLARGDDGEALVLGTDGALHVIDPESGKLSTSIPVLDAWEEPVEWQEPRPAVLALDGSVYVTDPATKSLHAVDLESGEVWKSVQLDVAPNEISGVSGDVEAHGETHGADEGDDHGSDESHESHDHE</sequence>
<proteinExistence type="predicted"/>
<keyword evidence="2" id="KW-0732">Signal</keyword>
<feature type="signal peptide" evidence="2">
    <location>
        <begin position="1"/>
        <end position="37"/>
    </location>
</feature>
<dbReference type="STRING" id="526729.SAMN04324258_2529"/>
<feature type="compositionally biased region" description="Basic and acidic residues" evidence="1">
    <location>
        <begin position="425"/>
        <end position="452"/>
    </location>
</feature>
<dbReference type="InterPro" id="IPR015943">
    <property type="entry name" value="WD40/YVTN_repeat-like_dom_sf"/>
</dbReference>
<evidence type="ECO:0000313" key="4">
    <source>
        <dbReference type="Proteomes" id="UP000189777"/>
    </source>
</evidence>
<dbReference type="NCBIfam" id="NF038015">
    <property type="entry name" value="AztD"/>
    <property type="match status" value="1"/>
</dbReference>
<evidence type="ECO:0008006" key="5">
    <source>
        <dbReference type="Google" id="ProtNLM"/>
    </source>
</evidence>
<feature type="chain" id="PRO_5012820917" description="PQQ-like domain-containing protein" evidence="2">
    <location>
        <begin position="38"/>
        <end position="452"/>
    </location>
</feature>
<gene>
    <name evidence="3" type="ORF">SAMN04324258_2529</name>
</gene>
<dbReference type="Gene3D" id="2.130.10.10">
    <property type="entry name" value="YVTN repeat-like/Quinoprotein amine dehydrogenase"/>
    <property type="match status" value="2"/>
</dbReference>
<dbReference type="EMBL" id="FUZQ01000004">
    <property type="protein sequence ID" value="SKC68059.1"/>
    <property type="molecule type" value="Genomic_DNA"/>
</dbReference>
<dbReference type="SUPFAM" id="SSF50969">
    <property type="entry name" value="YVTN repeat-like/Quinoprotein amine dehydrogenase"/>
    <property type="match status" value="1"/>
</dbReference>